<organism evidence="3">
    <name type="scientific">mine drainage metagenome</name>
    <dbReference type="NCBI Taxonomy" id="410659"/>
    <lineage>
        <taxon>unclassified sequences</taxon>
        <taxon>metagenomes</taxon>
        <taxon>ecological metagenomes</taxon>
    </lineage>
</organism>
<gene>
    <name evidence="3" type="ORF">GALL_389640</name>
</gene>
<dbReference type="InterPro" id="IPR041657">
    <property type="entry name" value="HTH_17"/>
</dbReference>
<name>A0A1J5QH24_9ZZZZ</name>
<dbReference type="NCBIfam" id="TIGR01764">
    <property type="entry name" value="excise"/>
    <property type="match status" value="1"/>
</dbReference>
<feature type="region of interest" description="Disordered" evidence="1">
    <location>
        <begin position="66"/>
        <end position="126"/>
    </location>
</feature>
<dbReference type="AlphaFoldDB" id="A0A1J5QH24"/>
<accession>A0A1J5QH24</accession>
<reference evidence="3" key="1">
    <citation type="submission" date="2016-10" db="EMBL/GenBank/DDBJ databases">
        <title>Sequence of Gallionella enrichment culture.</title>
        <authorList>
            <person name="Poehlein A."/>
            <person name="Muehling M."/>
            <person name="Daniel R."/>
        </authorList>
    </citation>
    <scope>NUCLEOTIDE SEQUENCE</scope>
</reference>
<dbReference type="Pfam" id="PF12728">
    <property type="entry name" value="HTH_17"/>
    <property type="match status" value="1"/>
</dbReference>
<dbReference type="InterPro" id="IPR010093">
    <property type="entry name" value="SinI_DNA-bd"/>
</dbReference>
<evidence type="ECO:0000256" key="1">
    <source>
        <dbReference type="SAM" id="MobiDB-lite"/>
    </source>
</evidence>
<dbReference type="EMBL" id="MLJW01001238">
    <property type="protein sequence ID" value="OIQ79300.1"/>
    <property type="molecule type" value="Genomic_DNA"/>
</dbReference>
<dbReference type="GO" id="GO:0003677">
    <property type="term" value="F:DNA binding"/>
    <property type="evidence" value="ECO:0007669"/>
    <property type="project" value="InterPro"/>
</dbReference>
<proteinExistence type="predicted"/>
<sequence>MNQDATSRDVMTMTPEEVAQRLGISAWWVREQIRRGRVPHLRFGRRRIVLLPAHVDAIIELVTVEPAGWQGNGESDGPASGPGGDASVKPPTVSGTASVDLTALHPTDRSVRAHRRRPHVQGDQLF</sequence>
<evidence type="ECO:0000313" key="3">
    <source>
        <dbReference type="EMBL" id="OIQ79300.1"/>
    </source>
</evidence>
<protein>
    <recommendedName>
        <fullName evidence="2">Helix-turn-helix domain-containing protein</fullName>
    </recommendedName>
</protein>
<feature type="domain" description="Helix-turn-helix" evidence="2">
    <location>
        <begin position="13"/>
        <end position="56"/>
    </location>
</feature>
<comment type="caution">
    <text evidence="3">The sequence shown here is derived from an EMBL/GenBank/DDBJ whole genome shotgun (WGS) entry which is preliminary data.</text>
</comment>
<evidence type="ECO:0000259" key="2">
    <source>
        <dbReference type="Pfam" id="PF12728"/>
    </source>
</evidence>